<evidence type="ECO:0000256" key="2">
    <source>
        <dbReference type="SAM" id="SignalP"/>
    </source>
</evidence>
<sequence length="301" mass="31823">MRRYLLAASFAAAAVAIVADPAGALMIAVPQPGHLAITSPVVVTGKVTSIATDTVEAASPFAGAKDKLKYKIATVKIDTGLSGIDGTKVKEIKVGFVPPPDPNAKQPGLRPGLRPGRRPPELKEGQEAIFFLAKHPTADFYVIPGISAPFDISTPEGKKTLEDVKKVAATLADPMKGLKSDKADVRAETAAVLVTKYRAYPAFGGEIEEVALPADESKLILRALAEGNWQAARIGGAPNPFMAFNQLGLNEKDGWVPPIIVNVPGQPGPDYTVVMKDAFGKWLEGPGKDYKIKKVVPQAAK</sequence>
<dbReference type="AlphaFoldDB" id="A0A6M5YS39"/>
<dbReference type="KEGG" id="ftj:FTUN_4378"/>
<evidence type="ECO:0000313" key="3">
    <source>
        <dbReference type="EMBL" id="QJW96818.1"/>
    </source>
</evidence>
<protein>
    <submittedName>
        <fullName evidence="3">Uncharacterized protein</fullName>
    </submittedName>
</protein>
<proteinExistence type="predicted"/>
<feature type="chain" id="PRO_5026884470" evidence="2">
    <location>
        <begin position="25"/>
        <end position="301"/>
    </location>
</feature>
<name>A0A6M5YS39_9BACT</name>
<organism evidence="3 4">
    <name type="scientific">Frigoriglobus tundricola</name>
    <dbReference type="NCBI Taxonomy" id="2774151"/>
    <lineage>
        <taxon>Bacteria</taxon>
        <taxon>Pseudomonadati</taxon>
        <taxon>Planctomycetota</taxon>
        <taxon>Planctomycetia</taxon>
        <taxon>Gemmatales</taxon>
        <taxon>Gemmataceae</taxon>
        <taxon>Frigoriglobus</taxon>
    </lineage>
</organism>
<accession>A0A6M5YS39</accession>
<dbReference type="EMBL" id="CP053452">
    <property type="protein sequence ID" value="QJW96818.1"/>
    <property type="molecule type" value="Genomic_DNA"/>
</dbReference>
<evidence type="ECO:0000256" key="1">
    <source>
        <dbReference type="SAM" id="MobiDB-lite"/>
    </source>
</evidence>
<keyword evidence="2" id="KW-0732">Signal</keyword>
<feature type="signal peptide" evidence="2">
    <location>
        <begin position="1"/>
        <end position="24"/>
    </location>
</feature>
<evidence type="ECO:0000313" key="4">
    <source>
        <dbReference type="Proteomes" id="UP000503447"/>
    </source>
</evidence>
<dbReference type="Proteomes" id="UP000503447">
    <property type="component" value="Chromosome"/>
</dbReference>
<dbReference type="RefSeq" id="WP_171472334.1">
    <property type="nucleotide sequence ID" value="NZ_CP053452.2"/>
</dbReference>
<gene>
    <name evidence="3" type="ORF">FTUN_4378</name>
</gene>
<feature type="region of interest" description="Disordered" evidence="1">
    <location>
        <begin position="95"/>
        <end position="119"/>
    </location>
</feature>
<keyword evidence="4" id="KW-1185">Reference proteome</keyword>
<reference evidence="4" key="1">
    <citation type="submission" date="2020-05" db="EMBL/GenBank/DDBJ databases">
        <title>Frigoriglobus tundricola gen. nov., sp. nov., a psychrotolerant cellulolytic planctomycete of the family Gemmataceae with two divergent copies of 16S rRNA gene.</title>
        <authorList>
            <person name="Kulichevskaya I.S."/>
            <person name="Ivanova A.A."/>
            <person name="Naumoff D.G."/>
            <person name="Beletsky A.V."/>
            <person name="Rijpstra W.I.C."/>
            <person name="Sinninghe Damste J.S."/>
            <person name="Mardanov A.V."/>
            <person name="Ravin N.V."/>
            <person name="Dedysh S.N."/>
        </authorList>
    </citation>
    <scope>NUCLEOTIDE SEQUENCE [LARGE SCALE GENOMIC DNA]</scope>
    <source>
        <strain evidence="4">PL17</strain>
    </source>
</reference>